<evidence type="ECO:0000256" key="4">
    <source>
        <dbReference type="ARBA" id="ARBA00023002"/>
    </source>
</evidence>
<dbReference type="Gene3D" id="2.102.10.10">
    <property type="entry name" value="Rieske [2Fe-2S] iron-sulphur domain"/>
    <property type="match status" value="1"/>
</dbReference>
<organism evidence="8 9">
    <name type="scientific">Botrimarina mediterranea</name>
    <dbReference type="NCBI Taxonomy" id="2528022"/>
    <lineage>
        <taxon>Bacteria</taxon>
        <taxon>Pseudomonadati</taxon>
        <taxon>Planctomycetota</taxon>
        <taxon>Planctomycetia</taxon>
        <taxon>Pirellulales</taxon>
        <taxon>Lacipirellulaceae</taxon>
        <taxon>Botrimarina</taxon>
    </lineage>
</organism>
<dbReference type="InterPro" id="IPR015879">
    <property type="entry name" value="Ring_hydroxy_dOase_asu_C_dom"/>
</dbReference>
<dbReference type="GO" id="GO:0005506">
    <property type="term" value="F:iron ion binding"/>
    <property type="evidence" value="ECO:0007669"/>
    <property type="project" value="InterPro"/>
</dbReference>
<keyword evidence="9" id="KW-1185">Reference proteome</keyword>
<dbReference type="KEGG" id="bmei:Spa11_38810"/>
<dbReference type="Pfam" id="PF00355">
    <property type="entry name" value="Rieske"/>
    <property type="match status" value="1"/>
</dbReference>
<dbReference type="RefSeq" id="WP_145115276.1">
    <property type="nucleotide sequence ID" value="NZ_CP036349.1"/>
</dbReference>
<dbReference type="InterPro" id="IPR001663">
    <property type="entry name" value="Rng_hydr_dOase-A"/>
</dbReference>
<evidence type="ECO:0000313" key="9">
    <source>
        <dbReference type="Proteomes" id="UP000316426"/>
    </source>
</evidence>
<comment type="cofactor">
    <cofactor evidence="1">
        <name>Fe cation</name>
        <dbReference type="ChEBI" id="CHEBI:24875"/>
    </cofactor>
</comment>
<dbReference type="InterPro" id="IPR017941">
    <property type="entry name" value="Rieske_2Fe-2S"/>
</dbReference>
<accession>A0A518KCY3</accession>
<name>A0A518KCY3_9BACT</name>
<keyword evidence="3" id="KW-0479">Metal-binding</keyword>
<dbReference type="AlphaFoldDB" id="A0A518KCY3"/>
<dbReference type="Pfam" id="PF00848">
    <property type="entry name" value="Ring_hydroxyl_A"/>
    <property type="match status" value="1"/>
</dbReference>
<feature type="domain" description="Rieske" evidence="7">
    <location>
        <begin position="40"/>
        <end position="147"/>
    </location>
</feature>
<dbReference type="GO" id="GO:0051537">
    <property type="term" value="F:2 iron, 2 sulfur cluster binding"/>
    <property type="evidence" value="ECO:0007669"/>
    <property type="project" value="UniProtKB-KW"/>
</dbReference>
<dbReference type="PANTHER" id="PTHR43756:SF5">
    <property type="entry name" value="CHOLINE MONOOXYGENASE, CHLOROPLASTIC"/>
    <property type="match status" value="1"/>
</dbReference>
<evidence type="ECO:0000256" key="5">
    <source>
        <dbReference type="ARBA" id="ARBA00023004"/>
    </source>
</evidence>
<evidence type="ECO:0000313" key="8">
    <source>
        <dbReference type="EMBL" id="QDV75661.1"/>
    </source>
</evidence>
<dbReference type="EC" id="1.14.12.19" evidence="8"/>
<keyword evidence="2" id="KW-0001">2Fe-2S</keyword>
<protein>
    <submittedName>
        <fullName evidence="8">3-phenylpropionate/cinnamic acid dioxygenase subunit alpha</fullName>
        <ecNumber evidence="8">1.14.12.19</ecNumber>
    </submittedName>
</protein>
<keyword evidence="6" id="KW-0411">Iron-sulfur</keyword>
<keyword evidence="5" id="KW-0408">Iron</keyword>
<evidence type="ECO:0000256" key="2">
    <source>
        <dbReference type="ARBA" id="ARBA00022714"/>
    </source>
</evidence>
<keyword evidence="8" id="KW-0223">Dioxygenase</keyword>
<dbReference type="Proteomes" id="UP000316426">
    <property type="component" value="Chromosome"/>
</dbReference>
<reference evidence="8 9" key="1">
    <citation type="submission" date="2019-02" db="EMBL/GenBank/DDBJ databases">
        <title>Deep-cultivation of Planctomycetes and their phenomic and genomic characterization uncovers novel biology.</title>
        <authorList>
            <person name="Wiegand S."/>
            <person name="Jogler M."/>
            <person name="Boedeker C."/>
            <person name="Pinto D."/>
            <person name="Vollmers J."/>
            <person name="Rivas-Marin E."/>
            <person name="Kohn T."/>
            <person name="Peeters S.H."/>
            <person name="Heuer A."/>
            <person name="Rast P."/>
            <person name="Oberbeckmann S."/>
            <person name="Bunk B."/>
            <person name="Jeske O."/>
            <person name="Meyerdierks A."/>
            <person name="Storesund J.E."/>
            <person name="Kallscheuer N."/>
            <person name="Luecker S."/>
            <person name="Lage O.M."/>
            <person name="Pohl T."/>
            <person name="Merkel B.J."/>
            <person name="Hornburger P."/>
            <person name="Mueller R.-W."/>
            <person name="Bruemmer F."/>
            <person name="Labrenz M."/>
            <person name="Spormann A.M."/>
            <person name="Op den Camp H."/>
            <person name="Overmann J."/>
            <person name="Amann R."/>
            <person name="Jetten M.S.M."/>
            <person name="Mascher T."/>
            <person name="Medema M.H."/>
            <person name="Devos D.P."/>
            <person name="Kaster A.-K."/>
            <person name="Ovreas L."/>
            <person name="Rohde M."/>
            <person name="Galperin M.Y."/>
            <person name="Jogler C."/>
        </authorList>
    </citation>
    <scope>NUCLEOTIDE SEQUENCE [LARGE SCALE GENOMIC DNA]</scope>
    <source>
        <strain evidence="8 9">Spa11</strain>
    </source>
</reference>
<evidence type="ECO:0000256" key="3">
    <source>
        <dbReference type="ARBA" id="ARBA00022723"/>
    </source>
</evidence>
<dbReference type="GO" id="GO:0008695">
    <property type="term" value="F:3-phenylpropionate dioxygenase activity"/>
    <property type="evidence" value="ECO:0007669"/>
    <property type="project" value="UniProtKB-EC"/>
</dbReference>
<gene>
    <name evidence="8" type="primary">hcaE</name>
    <name evidence="8" type="ORF">Spa11_38810</name>
</gene>
<evidence type="ECO:0000256" key="6">
    <source>
        <dbReference type="ARBA" id="ARBA00023014"/>
    </source>
</evidence>
<sequence>MDLQFDPSIPVEAATTPPAVWYTDPRVLELERRNVFEKAWVAVGRADQVAEPGRYFTGDVVGNPFVVLRDESGKLRAFHNVCRHHAAVVAQECGKARELVCPYHGWTYRLDGSLRTAPRMGRMEGFDPKEFGLPPISVATWGPLVLLDLDGHAGGENNPRDLAIDAAPLIGPLDELGFEHMRWVERRTYEMNCNWKVFVDNSLDGGYHVAYAHEGLAEGLAFDGYRTELFERSAIQVCESSGADERLGEKVVYAWLYPNLFINRYGRMMDTNIVYPTAVDRCEVVFDFYVDADVPDGDDLQEWAAKRRLRKAIGASHVIQNEDIEICESTQRGLGSMSFRTGRYSSQLERAVHAFHGMLYRDLSCEATSISSESPRGGSV</sequence>
<dbReference type="Gene3D" id="3.90.380.10">
    <property type="entry name" value="Naphthalene 1,2-dioxygenase Alpha Subunit, Chain A, domain 1"/>
    <property type="match status" value="2"/>
</dbReference>
<dbReference type="EMBL" id="CP036349">
    <property type="protein sequence ID" value="QDV75661.1"/>
    <property type="molecule type" value="Genomic_DNA"/>
</dbReference>
<dbReference type="InterPro" id="IPR036922">
    <property type="entry name" value="Rieske_2Fe-2S_sf"/>
</dbReference>
<dbReference type="SUPFAM" id="SSF55961">
    <property type="entry name" value="Bet v1-like"/>
    <property type="match status" value="1"/>
</dbReference>
<dbReference type="PRINTS" id="PR00090">
    <property type="entry name" value="RNGDIOXGNASE"/>
</dbReference>
<keyword evidence="4 8" id="KW-0560">Oxidoreductase</keyword>
<evidence type="ECO:0000259" key="7">
    <source>
        <dbReference type="PROSITE" id="PS51296"/>
    </source>
</evidence>
<evidence type="ECO:0000256" key="1">
    <source>
        <dbReference type="ARBA" id="ARBA00001962"/>
    </source>
</evidence>
<proteinExistence type="predicted"/>
<dbReference type="PANTHER" id="PTHR43756">
    <property type="entry name" value="CHOLINE MONOOXYGENASE, CHLOROPLASTIC"/>
    <property type="match status" value="1"/>
</dbReference>
<dbReference type="PROSITE" id="PS51296">
    <property type="entry name" value="RIESKE"/>
    <property type="match status" value="1"/>
</dbReference>
<dbReference type="SUPFAM" id="SSF50022">
    <property type="entry name" value="ISP domain"/>
    <property type="match status" value="1"/>
</dbReference>